<dbReference type="Proteomes" id="UP000027361">
    <property type="component" value="Unassembled WGS sequence"/>
</dbReference>
<evidence type="ECO:0000313" key="3">
    <source>
        <dbReference type="Proteomes" id="UP000027361"/>
    </source>
</evidence>
<gene>
    <name evidence="2" type="ORF">K437DRAFT_176829</name>
</gene>
<dbReference type="InParanoid" id="A0A066VI86"/>
<dbReference type="HOGENOM" id="CLU_802116_0_0_1"/>
<dbReference type="GeneID" id="25261874"/>
<accession>A0A066VI86</accession>
<feature type="region of interest" description="Disordered" evidence="1">
    <location>
        <begin position="1"/>
        <end position="248"/>
    </location>
</feature>
<feature type="compositionally biased region" description="Low complexity" evidence="1">
    <location>
        <begin position="87"/>
        <end position="121"/>
    </location>
</feature>
<feature type="compositionally biased region" description="Polar residues" evidence="1">
    <location>
        <begin position="211"/>
        <end position="221"/>
    </location>
</feature>
<organism evidence="2 3">
    <name type="scientific">Tilletiaria anomala (strain ATCC 24038 / CBS 436.72 / UBC 951)</name>
    <dbReference type="NCBI Taxonomy" id="1037660"/>
    <lineage>
        <taxon>Eukaryota</taxon>
        <taxon>Fungi</taxon>
        <taxon>Dikarya</taxon>
        <taxon>Basidiomycota</taxon>
        <taxon>Ustilaginomycotina</taxon>
        <taxon>Exobasidiomycetes</taxon>
        <taxon>Georgefischeriales</taxon>
        <taxon>Tilletiariaceae</taxon>
        <taxon>Tilletiaria</taxon>
    </lineage>
</organism>
<comment type="caution">
    <text evidence="2">The sequence shown here is derived from an EMBL/GenBank/DDBJ whole genome shotgun (WGS) entry which is preliminary data.</text>
</comment>
<protein>
    <submittedName>
        <fullName evidence="2">Uncharacterized protein</fullName>
    </submittedName>
</protein>
<feature type="compositionally biased region" description="Basic and acidic residues" evidence="1">
    <location>
        <begin position="144"/>
        <end position="156"/>
    </location>
</feature>
<keyword evidence="3" id="KW-1185">Reference proteome</keyword>
<evidence type="ECO:0000313" key="2">
    <source>
        <dbReference type="EMBL" id="KDN41427.1"/>
    </source>
</evidence>
<dbReference type="RefSeq" id="XP_013241717.1">
    <property type="nucleotide sequence ID" value="XM_013386263.1"/>
</dbReference>
<dbReference type="EMBL" id="JMSN01000080">
    <property type="protein sequence ID" value="KDN41427.1"/>
    <property type="molecule type" value="Genomic_DNA"/>
</dbReference>
<reference evidence="2 3" key="1">
    <citation type="submission" date="2014-05" db="EMBL/GenBank/DDBJ databases">
        <title>Draft genome sequence of a rare smut relative, Tilletiaria anomala UBC 951.</title>
        <authorList>
            <consortium name="DOE Joint Genome Institute"/>
            <person name="Toome M."/>
            <person name="Kuo A."/>
            <person name="Henrissat B."/>
            <person name="Lipzen A."/>
            <person name="Tritt A."/>
            <person name="Yoshinaga Y."/>
            <person name="Zane M."/>
            <person name="Barry K."/>
            <person name="Grigoriev I.V."/>
            <person name="Spatafora J.W."/>
            <person name="Aimea M.C."/>
        </authorList>
    </citation>
    <scope>NUCLEOTIDE SEQUENCE [LARGE SCALE GENOMIC DNA]</scope>
    <source>
        <strain evidence="2 3">UBC 951</strain>
    </source>
</reference>
<evidence type="ECO:0000256" key="1">
    <source>
        <dbReference type="SAM" id="MobiDB-lite"/>
    </source>
</evidence>
<dbReference type="AlphaFoldDB" id="A0A066VI86"/>
<proteinExistence type="predicted"/>
<sequence>MPQQRARGPVMAKNAPTGAVTATSDTSDGSSSSDSSHSSDSSSSSSSKGEEPIKTTGQAVNSRKGRQNAQMTSEAKDQAHGQSFDISSISASAASSSSSSSSSSSESGLTSTSSQSDTSTAVKAPQAPAISQLSIANVKCKPKVHADATRAQKEKPPTIATPKSAPAPVPGANVGASSTGKGKRKRVDWEDDPQSLAPTPAQKGNARPVQPQLTQVESPTGKSRRKRQKRNVNVEGDAAPPSTSLAQERQHALHQCKRGRERRELDLPILVHSASRRHLHLRAPSCSATSSLPACDGTFLADESCLREAVHGGIVNFFVDTSTVFSRPTEGGVQYRKCAARITRGC</sequence>
<feature type="compositionally biased region" description="Low complexity" evidence="1">
    <location>
        <begin position="24"/>
        <end position="47"/>
    </location>
</feature>
<feature type="compositionally biased region" description="Polar residues" evidence="1">
    <location>
        <begin position="55"/>
        <end position="73"/>
    </location>
</feature>
<name>A0A066VI86_TILAU</name>